<dbReference type="Gene3D" id="3.40.50.12780">
    <property type="entry name" value="N-terminal domain of ligase-like"/>
    <property type="match status" value="1"/>
</dbReference>
<dbReference type="SUPFAM" id="SSF56801">
    <property type="entry name" value="Acetyl-CoA synthetase-like"/>
    <property type="match status" value="1"/>
</dbReference>
<keyword evidence="2" id="KW-0436">Ligase</keyword>
<evidence type="ECO:0000256" key="1">
    <source>
        <dbReference type="ARBA" id="ARBA00006432"/>
    </source>
</evidence>
<keyword evidence="5" id="KW-1185">Reference proteome</keyword>
<dbReference type="Proteomes" id="UP001479436">
    <property type="component" value="Unassembled WGS sequence"/>
</dbReference>
<comment type="caution">
    <text evidence="4">The sequence shown here is derived from an EMBL/GenBank/DDBJ whole genome shotgun (WGS) entry which is preliminary data.</text>
</comment>
<feature type="domain" description="AMP-dependent synthetase/ligase" evidence="3">
    <location>
        <begin position="15"/>
        <end position="285"/>
    </location>
</feature>
<dbReference type="PANTHER" id="PTHR43201:SF5">
    <property type="entry name" value="MEDIUM-CHAIN ACYL-COA LIGASE ACSF2, MITOCHONDRIAL"/>
    <property type="match status" value="1"/>
</dbReference>
<reference evidence="4 5" key="1">
    <citation type="submission" date="2023-04" db="EMBL/GenBank/DDBJ databases">
        <title>Genome of Basidiobolus ranarum AG-B5.</title>
        <authorList>
            <person name="Stajich J.E."/>
            <person name="Carter-House D."/>
            <person name="Gryganskyi A."/>
        </authorList>
    </citation>
    <scope>NUCLEOTIDE SEQUENCE [LARGE SCALE GENOMIC DNA]</scope>
    <source>
        <strain evidence="4 5">AG-B5</strain>
    </source>
</reference>
<evidence type="ECO:0000259" key="3">
    <source>
        <dbReference type="Pfam" id="PF00501"/>
    </source>
</evidence>
<name>A0ABR2VTE2_9FUNG</name>
<dbReference type="InterPro" id="IPR020845">
    <property type="entry name" value="AMP-binding_CS"/>
</dbReference>
<dbReference type="PANTHER" id="PTHR43201">
    <property type="entry name" value="ACYL-COA SYNTHETASE"/>
    <property type="match status" value="1"/>
</dbReference>
<dbReference type="PROSITE" id="PS00455">
    <property type="entry name" value="AMP_BINDING"/>
    <property type="match status" value="1"/>
</dbReference>
<protein>
    <recommendedName>
        <fullName evidence="3">AMP-dependent synthetase/ligase domain-containing protein</fullName>
    </recommendedName>
</protein>
<organism evidence="4 5">
    <name type="scientific">Basidiobolus ranarum</name>
    <dbReference type="NCBI Taxonomy" id="34480"/>
    <lineage>
        <taxon>Eukaryota</taxon>
        <taxon>Fungi</taxon>
        <taxon>Fungi incertae sedis</taxon>
        <taxon>Zoopagomycota</taxon>
        <taxon>Entomophthoromycotina</taxon>
        <taxon>Basidiobolomycetes</taxon>
        <taxon>Basidiobolales</taxon>
        <taxon>Basidiobolaceae</taxon>
        <taxon>Basidiobolus</taxon>
    </lineage>
</organism>
<evidence type="ECO:0000313" key="4">
    <source>
        <dbReference type="EMBL" id="KAK9701435.1"/>
    </source>
</evidence>
<proteinExistence type="inferred from homology"/>
<accession>A0ABR2VTE2</accession>
<gene>
    <name evidence="4" type="ORF">K7432_011714</name>
</gene>
<evidence type="ECO:0000313" key="5">
    <source>
        <dbReference type="Proteomes" id="UP001479436"/>
    </source>
</evidence>
<dbReference type="Pfam" id="PF00501">
    <property type="entry name" value="AMP-binding"/>
    <property type="match status" value="1"/>
</dbReference>
<evidence type="ECO:0000256" key="2">
    <source>
        <dbReference type="ARBA" id="ARBA00022598"/>
    </source>
</evidence>
<dbReference type="InterPro" id="IPR042099">
    <property type="entry name" value="ANL_N_sf"/>
</dbReference>
<dbReference type="InterPro" id="IPR000873">
    <property type="entry name" value="AMP-dep_synth/lig_dom"/>
</dbReference>
<dbReference type="EMBL" id="JASJQH010007814">
    <property type="protein sequence ID" value="KAK9701435.1"/>
    <property type="molecule type" value="Genomic_DNA"/>
</dbReference>
<comment type="similarity">
    <text evidence="1">Belongs to the ATP-dependent AMP-binding enzyme family.</text>
</comment>
<sequence length="287" mass="31235">MSTLTQALHTKTTSRAIVVPAGGPSLSYPEITEAVRSFQEQLSGAGLQPGDTVSLALINSLEFVVAFFGITGAKLVSAPLNPSYSEAEFSFYLEDSKSKVLLVHNGWTKEQKPAVRAAAKFNVSIYEISWSKEQNRILLHRTAGSQVNGVNLSSLQATPDDVALLLHTSGTTGRPKGVPLTHKNITRTMSNIINTYNLRSTDTTYLVMPLFHVHGLVCGLLASLKSGGTVVIPPKFSATVFWEEFIEHGCTWYTAVPTIHQILLRHPTPTNKSKIRFIRSCSSSLAP</sequence>
<feature type="non-terminal residue" evidence="4">
    <location>
        <position position="287"/>
    </location>
</feature>